<accession>A0ABR1IWF6</accession>
<feature type="region of interest" description="Disordered" evidence="1">
    <location>
        <begin position="188"/>
        <end position="238"/>
    </location>
</feature>
<evidence type="ECO:0000256" key="1">
    <source>
        <dbReference type="SAM" id="MobiDB-lite"/>
    </source>
</evidence>
<reference evidence="2 3" key="1">
    <citation type="submission" date="2024-01" db="EMBL/GenBank/DDBJ databases">
        <title>A draft genome for the cacao thread blight pathogen Marasmiellus scandens.</title>
        <authorList>
            <person name="Baruah I.K."/>
            <person name="Leung J."/>
            <person name="Bukari Y."/>
            <person name="Amoako-Attah I."/>
            <person name="Meinhardt L.W."/>
            <person name="Bailey B.A."/>
            <person name="Cohen S.P."/>
        </authorList>
    </citation>
    <scope>NUCLEOTIDE SEQUENCE [LARGE SCALE GENOMIC DNA]</scope>
    <source>
        <strain evidence="2 3">GH-19</strain>
    </source>
</reference>
<proteinExistence type="predicted"/>
<comment type="caution">
    <text evidence="2">The sequence shown here is derived from an EMBL/GenBank/DDBJ whole genome shotgun (WGS) entry which is preliminary data.</text>
</comment>
<organism evidence="2 3">
    <name type="scientific">Marasmiellus scandens</name>
    <dbReference type="NCBI Taxonomy" id="2682957"/>
    <lineage>
        <taxon>Eukaryota</taxon>
        <taxon>Fungi</taxon>
        <taxon>Dikarya</taxon>
        <taxon>Basidiomycota</taxon>
        <taxon>Agaricomycotina</taxon>
        <taxon>Agaricomycetes</taxon>
        <taxon>Agaricomycetidae</taxon>
        <taxon>Agaricales</taxon>
        <taxon>Marasmiineae</taxon>
        <taxon>Omphalotaceae</taxon>
        <taxon>Marasmiellus</taxon>
    </lineage>
</organism>
<feature type="compositionally biased region" description="Pro residues" evidence="1">
    <location>
        <begin position="153"/>
        <end position="163"/>
    </location>
</feature>
<feature type="region of interest" description="Disordered" evidence="1">
    <location>
        <begin position="42"/>
        <end position="67"/>
    </location>
</feature>
<feature type="region of interest" description="Disordered" evidence="1">
    <location>
        <begin position="149"/>
        <end position="168"/>
    </location>
</feature>
<evidence type="ECO:0000313" key="3">
    <source>
        <dbReference type="Proteomes" id="UP001498398"/>
    </source>
</evidence>
<sequence length="238" mass="26900">MDSAATATMLVTTERNRTYRIWNPERSVMHRGRVQMQSAMASRQASSVFRTPTRRKRVISSSQPLRRSPRLKRLHPCRSPRIQAMMKQRVPAKKVLATKRVDVHRRPRVQNRHIIPVQPQVPQVPPTPRTLNRVVRAARVILDAFPGVGAAPAPAPAPAPAQPPRRSAPYWPVNRAYVLVPRATAMRRPVPVQEDDILESSDIDDTFAEDSDSFEVDTDASGDFDPFEDNDDDDDDDM</sequence>
<gene>
    <name evidence="2" type="ORF">VKT23_015777</name>
</gene>
<dbReference type="Proteomes" id="UP001498398">
    <property type="component" value="Unassembled WGS sequence"/>
</dbReference>
<keyword evidence="3" id="KW-1185">Reference proteome</keyword>
<name>A0ABR1IWF6_9AGAR</name>
<protein>
    <submittedName>
        <fullName evidence="2">Uncharacterized protein</fullName>
    </submittedName>
</protein>
<feature type="compositionally biased region" description="Acidic residues" evidence="1">
    <location>
        <begin position="193"/>
        <end position="238"/>
    </location>
</feature>
<dbReference type="EMBL" id="JBANRG010000055">
    <property type="protein sequence ID" value="KAK7443179.1"/>
    <property type="molecule type" value="Genomic_DNA"/>
</dbReference>
<evidence type="ECO:0000313" key="2">
    <source>
        <dbReference type="EMBL" id="KAK7443179.1"/>
    </source>
</evidence>